<sequence>MSKEGFVPAKGKAAFEVDHVKRILLGHQSPEGLDLVRALNGSTGEVVVQVTGRNDDLRAVQFNFRGKDYSLKAGLFHGPVHWEN</sequence>
<comment type="caution">
    <text evidence="1">The sequence shown here is derived from an EMBL/GenBank/DDBJ whole genome shotgun (WGS) entry which is preliminary data.</text>
</comment>
<organism evidence="1 2">
    <name type="scientific">Candidatus Campbellbacteria bacterium RIFCSPHIGHO2_01_FULL_34_10</name>
    <dbReference type="NCBI Taxonomy" id="1797577"/>
    <lineage>
        <taxon>Bacteria</taxon>
        <taxon>Candidatus Campbelliibacteriota</taxon>
    </lineage>
</organism>
<gene>
    <name evidence="1" type="ORF">A2811_02295</name>
</gene>
<proteinExistence type="predicted"/>
<dbReference type="EMBL" id="MEZZ01000013">
    <property type="protein sequence ID" value="OGD69108.1"/>
    <property type="molecule type" value="Genomic_DNA"/>
</dbReference>
<dbReference type="Proteomes" id="UP000186670">
    <property type="component" value="Unassembled WGS sequence"/>
</dbReference>
<evidence type="ECO:0000313" key="1">
    <source>
        <dbReference type="EMBL" id="OGD69108.1"/>
    </source>
</evidence>
<name>A0A1F5ENY4_9BACT</name>
<dbReference type="AlphaFoldDB" id="A0A1F5ENY4"/>
<evidence type="ECO:0000313" key="2">
    <source>
        <dbReference type="Proteomes" id="UP000186670"/>
    </source>
</evidence>
<protein>
    <submittedName>
        <fullName evidence="1">Uncharacterized protein</fullName>
    </submittedName>
</protein>
<accession>A0A1F5ENY4</accession>
<reference evidence="1 2" key="1">
    <citation type="journal article" date="2016" name="Nat. Commun.">
        <title>Thousands of microbial genomes shed light on interconnected biogeochemical processes in an aquifer system.</title>
        <authorList>
            <person name="Anantharaman K."/>
            <person name="Brown C.T."/>
            <person name="Hug L.A."/>
            <person name="Sharon I."/>
            <person name="Castelle C.J."/>
            <person name="Probst A.J."/>
            <person name="Thomas B.C."/>
            <person name="Singh A."/>
            <person name="Wilkins M.J."/>
            <person name="Karaoz U."/>
            <person name="Brodie E.L."/>
            <person name="Williams K.H."/>
            <person name="Hubbard S.S."/>
            <person name="Banfield J.F."/>
        </authorList>
    </citation>
    <scope>NUCLEOTIDE SEQUENCE [LARGE SCALE GENOMIC DNA]</scope>
</reference>